<dbReference type="AlphaFoldDB" id="A0AA38PKW9"/>
<reference evidence="3" key="1">
    <citation type="submission" date="2022-08" db="EMBL/GenBank/DDBJ databases">
        <authorList>
            <consortium name="DOE Joint Genome Institute"/>
            <person name="Min B."/>
            <person name="Riley R."/>
            <person name="Sierra-Patev S."/>
            <person name="Naranjo-Ortiz M."/>
            <person name="Looney B."/>
            <person name="Konkel Z."/>
            <person name="Slot J.C."/>
            <person name="Sakamoto Y."/>
            <person name="Steenwyk J.L."/>
            <person name="Rokas A."/>
            <person name="Carro J."/>
            <person name="Camarero S."/>
            <person name="Ferreira P."/>
            <person name="Molpeceres G."/>
            <person name="Ruiz-Duenas F.J."/>
            <person name="Serrano A."/>
            <person name="Henrissat B."/>
            <person name="Drula E."/>
            <person name="Hughes K.W."/>
            <person name="Mata J.L."/>
            <person name="Ishikawa N.K."/>
            <person name="Vargas-Isla R."/>
            <person name="Ushijima S."/>
            <person name="Smith C.A."/>
            <person name="Ahrendt S."/>
            <person name="Andreopoulos W."/>
            <person name="He G."/>
            <person name="Labutti K."/>
            <person name="Lipzen A."/>
            <person name="Ng V."/>
            <person name="Sandor L."/>
            <person name="Barry K."/>
            <person name="Martinez A.T."/>
            <person name="Xiao Y."/>
            <person name="Gibbons J.G."/>
            <person name="Terashima K."/>
            <person name="Hibbett D.S."/>
            <person name="Grigoriev I.V."/>
        </authorList>
    </citation>
    <scope>NUCLEOTIDE SEQUENCE</scope>
    <source>
        <strain evidence="3">TFB9207</strain>
    </source>
</reference>
<dbReference type="Gene3D" id="3.30.160.60">
    <property type="entry name" value="Classic Zinc Finger"/>
    <property type="match status" value="1"/>
</dbReference>
<dbReference type="SUPFAM" id="SSF57959">
    <property type="entry name" value="Leucine zipper domain"/>
    <property type="match status" value="1"/>
</dbReference>
<evidence type="ECO:0000256" key="1">
    <source>
        <dbReference type="SAM" id="MobiDB-lite"/>
    </source>
</evidence>
<dbReference type="GO" id="GO:0003700">
    <property type="term" value="F:DNA-binding transcription factor activity"/>
    <property type="evidence" value="ECO:0007669"/>
    <property type="project" value="InterPro"/>
</dbReference>
<gene>
    <name evidence="3" type="ORF">F5878DRAFT_35978</name>
</gene>
<evidence type="ECO:0000259" key="2">
    <source>
        <dbReference type="SMART" id="SM00338"/>
    </source>
</evidence>
<accession>A0AA38PKW9</accession>
<name>A0AA38PKW9_9AGAR</name>
<keyword evidence="4" id="KW-1185">Reference proteome</keyword>
<feature type="region of interest" description="Disordered" evidence="1">
    <location>
        <begin position="356"/>
        <end position="467"/>
    </location>
</feature>
<evidence type="ECO:0000313" key="3">
    <source>
        <dbReference type="EMBL" id="KAJ3844789.1"/>
    </source>
</evidence>
<feature type="compositionally biased region" description="Polar residues" evidence="1">
    <location>
        <begin position="171"/>
        <end position="183"/>
    </location>
</feature>
<dbReference type="SMART" id="SM00338">
    <property type="entry name" value="BRLZ"/>
    <property type="match status" value="1"/>
</dbReference>
<feature type="compositionally biased region" description="Polar residues" evidence="1">
    <location>
        <begin position="393"/>
        <end position="405"/>
    </location>
</feature>
<dbReference type="InterPro" id="IPR046347">
    <property type="entry name" value="bZIP_sf"/>
</dbReference>
<protein>
    <recommendedName>
        <fullName evidence="2">BZIP domain-containing protein</fullName>
    </recommendedName>
</protein>
<feature type="region of interest" description="Disordered" evidence="1">
    <location>
        <begin position="101"/>
        <end position="121"/>
    </location>
</feature>
<dbReference type="InterPro" id="IPR004827">
    <property type="entry name" value="bZIP"/>
</dbReference>
<dbReference type="EMBL" id="MU805946">
    <property type="protein sequence ID" value="KAJ3844789.1"/>
    <property type="molecule type" value="Genomic_DNA"/>
</dbReference>
<comment type="caution">
    <text evidence="3">The sequence shown here is derived from an EMBL/GenBank/DDBJ whole genome shotgun (WGS) entry which is preliminary data.</text>
</comment>
<feature type="region of interest" description="Disordered" evidence="1">
    <location>
        <begin position="171"/>
        <end position="197"/>
    </location>
</feature>
<dbReference type="Proteomes" id="UP001163846">
    <property type="component" value="Unassembled WGS sequence"/>
</dbReference>
<evidence type="ECO:0000313" key="4">
    <source>
        <dbReference type="Proteomes" id="UP001163846"/>
    </source>
</evidence>
<proteinExistence type="predicted"/>
<dbReference type="CDD" id="cd12193">
    <property type="entry name" value="bZIP_GCN4"/>
    <property type="match status" value="1"/>
</dbReference>
<sequence length="514" mass="56209">MESNSDAYRWDHSPSVLLSSCSPLVSADSHETSPTICCNESELIHDGYRISRSPPLIVRPTNQTKFKKPLFAIPASSSFTYQYNSSQDVLPTLNNSAAFTTPSTASRNGSGSSDVLAKPSSTNSLAAHYGIPQALPRPPLTTPRTIMSQETPLPDFESLSRNYLSMLANKPTDNTSTTMSSTHISEDMPPPPVPQSKEDAALKAAVDTLIGTPSPVSSCSSLTDSIDDPILASPEFQAMASFNDFLSSPFSTPYDDFNTSPMDDSPFAADLSTPIMDVFDEELGLSGMATGMDEPLLDDASALYDMFVEAEPAKEVAPVVSATELLNNKLLYTMSPPTPSLDQVNTLYASPRLPSVQIPAKSSTDSSSSRKVSLATGTRRNITPDNLLPLDAPTQTRRYITPSSTSRREFPASSAKKRSSSEAFEGDDEGHEEESVPTKPPGPGASEQEKLEYKRRMSTIAARKSRRRKLEHKLMLEARVEELEKDTEKWKTRCKVLQEVLRSHSVDFRFEDDE</sequence>
<feature type="compositionally biased region" description="Polar residues" evidence="1">
    <location>
        <begin position="375"/>
        <end position="384"/>
    </location>
</feature>
<feature type="compositionally biased region" description="Low complexity" evidence="1">
    <location>
        <begin position="362"/>
        <end position="373"/>
    </location>
</feature>
<organism evidence="3 4">
    <name type="scientific">Lentinula raphanica</name>
    <dbReference type="NCBI Taxonomy" id="153919"/>
    <lineage>
        <taxon>Eukaryota</taxon>
        <taxon>Fungi</taxon>
        <taxon>Dikarya</taxon>
        <taxon>Basidiomycota</taxon>
        <taxon>Agaricomycotina</taxon>
        <taxon>Agaricomycetes</taxon>
        <taxon>Agaricomycetidae</taxon>
        <taxon>Agaricales</taxon>
        <taxon>Marasmiineae</taxon>
        <taxon>Omphalotaceae</taxon>
        <taxon>Lentinula</taxon>
    </lineage>
</organism>
<feature type="domain" description="BZIP" evidence="2">
    <location>
        <begin position="448"/>
        <end position="510"/>
    </location>
</feature>